<dbReference type="Gene3D" id="3.40.640.10">
    <property type="entry name" value="Type I PLP-dependent aspartate aminotransferase-like (Major domain)"/>
    <property type="match status" value="1"/>
</dbReference>
<keyword evidence="7" id="KW-0032">Aminotransferase</keyword>
<evidence type="ECO:0000313" key="8">
    <source>
        <dbReference type="Proteomes" id="UP001244490"/>
    </source>
</evidence>
<keyword evidence="4" id="KW-0456">Lyase</keyword>
<dbReference type="EC" id="4.4.1.13" evidence="2"/>
<comment type="caution">
    <text evidence="7">The sequence shown here is derived from an EMBL/GenBank/DDBJ whole genome shotgun (WGS) entry which is preliminary data.</text>
</comment>
<dbReference type="InterPro" id="IPR004839">
    <property type="entry name" value="Aminotransferase_I/II_large"/>
</dbReference>
<feature type="non-terminal residue" evidence="7">
    <location>
        <position position="1"/>
    </location>
</feature>
<dbReference type="EMBL" id="JAUUIA010001552">
    <property type="protein sequence ID" value="MDP0972016.1"/>
    <property type="molecule type" value="Genomic_DNA"/>
</dbReference>
<comment type="similarity">
    <text evidence="5">Belongs to the class-II pyridoxal-phosphate-dependent aminotransferase family. MalY/PatB cystathionine beta-lyase subfamily.</text>
</comment>
<evidence type="ECO:0000313" key="7">
    <source>
        <dbReference type="EMBL" id="MDP0972016.1"/>
    </source>
</evidence>
<dbReference type="InterPro" id="IPR015424">
    <property type="entry name" value="PyrdxlP-dep_Trfase"/>
</dbReference>
<feature type="non-terminal residue" evidence="7">
    <location>
        <position position="77"/>
    </location>
</feature>
<feature type="domain" description="Aminotransferase class I/classII large" evidence="6">
    <location>
        <begin position="4"/>
        <end position="72"/>
    </location>
</feature>
<dbReference type="GO" id="GO:0008483">
    <property type="term" value="F:transaminase activity"/>
    <property type="evidence" value="ECO:0007669"/>
    <property type="project" value="UniProtKB-KW"/>
</dbReference>
<comment type="cofactor">
    <cofactor evidence="1">
        <name>pyridoxal 5'-phosphate</name>
        <dbReference type="ChEBI" id="CHEBI:597326"/>
    </cofactor>
</comment>
<evidence type="ECO:0000256" key="3">
    <source>
        <dbReference type="ARBA" id="ARBA00022898"/>
    </source>
</evidence>
<evidence type="ECO:0000256" key="2">
    <source>
        <dbReference type="ARBA" id="ARBA00012224"/>
    </source>
</evidence>
<organism evidence="7 8">
    <name type="scientific">Klebsiella pneumoniae</name>
    <dbReference type="NCBI Taxonomy" id="573"/>
    <lineage>
        <taxon>Bacteria</taxon>
        <taxon>Pseudomonadati</taxon>
        <taxon>Pseudomonadota</taxon>
        <taxon>Gammaproteobacteria</taxon>
        <taxon>Enterobacterales</taxon>
        <taxon>Enterobacteriaceae</taxon>
        <taxon>Klebsiella/Raoultella group</taxon>
        <taxon>Klebsiella</taxon>
        <taxon>Klebsiella pneumoniae complex</taxon>
    </lineage>
</organism>
<dbReference type="AlphaFoldDB" id="A0AAW8ALH4"/>
<reference evidence="7" key="1">
    <citation type="submission" date="2023-07" db="EMBL/GenBank/DDBJ databases">
        <authorList>
            <person name="Peng Z."/>
        </authorList>
    </citation>
    <scope>NUCLEOTIDE SEQUENCE</scope>
    <source>
        <strain evidence="7">KP219</strain>
    </source>
</reference>
<proteinExistence type="inferred from homology"/>
<evidence type="ECO:0000256" key="1">
    <source>
        <dbReference type="ARBA" id="ARBA00001933"/>
    </source>
</evidence>
<dbReference type="PANTHER" id="PTHR43525">
    <property type="entry name" value="PROTEIN MALY"/>
    <property type="match status" value="1"/>
</dbReference>
<dbReference type="InterPro" id="IPR051798">
    <property type="entry name" value="Class-II_PLP-Dep_Aminotrans"/>
</dbReference>
<dbReference type="SUPFAM" id="SSF53383">
    <property type="entry name" value="PLP-dependent transferases"/>
    <property type="match status" value="1"/>
</dbReference>
<name>A0AAW8ALH4_KLEPN</name>
<evidence type="ECO:0000259" key="6">
    <source>
        <dbReference type="Pfam" id="PF00155"/>
    </source>
</evidence>
<accession>A0AAW8ALH4</accession>
<gene>
    <name evidence="7" type="ORF">Q6294_34360</name>
</gene>
<evidence type="ECO:0000256" key="5">
    <source>
        <dbReference type="ARBA" id="ARBA00037974"/>
    </source>
</evidence>
<sequence>DLIKSIQNWEKNQHQYDFSKEALILVEGVVPGIGLAIQALTKENDAVLINTPVYPPFARTVKLNNRKLIENKLMEKN</sequence>
<dbReference type="GO" id="GO:0047804">
    <property type="term" value="F:cysteine-S-conjugate beta-lyase activity"/>
    <property type="evidence" value="ECO:0007669"/>
    <property type="project" value="UniProtKB-EC"/>
</dbReference>
<protein>
    <recommendedName>
        <fullName evidence="2">cysteine-S-conjugate beta-lyase</fullName>
        <ecNumber evidence="2">4.4.1.13</ecNumber>
    </recommendedName>
</protein>
<dbReference type="Proteomes" id="UP001244490">
    <property type="component" value="Unassembled WGS sequence"/>
</dbReference>
<evidence type="ECO:0000256" key="4">
    <source>
        <dbReference type="ARBA" id="ARBA00023239"/>
    </source>
</evidence>
<dbReference type="GO" id="GO:0030170">
    <property type="term" value="F:pyridoxal phosphate binding"/>
    <property type="evidence" value="ECO:0007669"/>
    <property type="project" value="InterPro"/>
</dbReference>
<dbReference type="Pfam" id="PF00155">
    <property type="entry name" value="Aminotran_1_2"/>
    <property type="match status" value="1"/>
</dbReference>
<dbReference type="PANTHER" id="PTHR43525:SF1">
    <property type="entry name" value="PROTEIN MALY"/>
    <property type="match status" value="1"/>
</dbReference>
<keyword evidence="3" id="KW-0663">Pyridoxal phosphate</keyword>
<keyword evidence="7" id="KW-0808">Transferase</keyword>
<dbReference type="InterPro" id="IPR015421">
    <property type="entry name" value="PyrdxlP-dep_Trfase_major"/>
</dbReference>